<sequence>MSLSNARPLSAPLADPPSFIDTQEECLPRKMESVHFVMGNSDDRTNNRLIQFIRSKTVKQLPLSEALIVPETTSIYEARCQMVAQRSDVLVLTNSDAFLTGVLTNKDFATRVIAS</sequence>
<keyword evidence="3" id="KW-1185">Reference proteome</keyword>
<evidence type="ECO:0000313" key="3">
    <source>
        <dbReference type="Proteomes" id="UP001157418"/>
    </source>
</evidence>
<dbReference type="SUPFAM" id="SSF54631">
    <property type="entry name" value="CBS-domain pair"/>
    <property type="match status" value="1"/>
</dbReference>
<dbReference type="Proteomes" id="UP001157418">
    <property type="component" value="Unassembled WGS sequence"/>
</dbReference>
<evidence type="ECO:0008006" key="4">
    <source>
        <dbReference type="Google" id="ProtNLM"/>
    </source>
</evidence>
<evidence type="ECO:0000313" key="2">
    <source>
        <dbReference type="EMBL" id="CAH1432916.1"/>
    </source>
</evidence>
<dbReference type="InterPro" id="IPR046342">
    <property type="entry name" value="CBS_dom_sf"/>
</dbReference>
<dbReference type="Gene3D" id="3.10.580.10">
    <property type="entry name" value="CBS-domain"/>
    <property type="match status" value="1"/>
</dbReference>
<gene>
    <name evidence="2" type="ORF">LVIROSA_LOCUS19536</name>
</gene>
<comment type="caution">
    <text evidence="2">The sequence shown here is derived from an EMBL/GenBank/DDBJ whole genome shotgun (WGS) entry which is preliminary data.</text>
</comment>
<dbReference type="AlphaFoldDB" id="A0AAU9N4Y6"/>
<name>A0AAU9N4Y6_9ASTR</name>
<dbReference type="EMBL" id="CAKMRJ010003334">
    <property type="protein sequence ID" value="CAH1432916.1"/>
    <property type="molecule type" value="Genomic_DNA"/>
</dbReference>
<keyword evidence="1" id="KW-0677">Repeat</keyword>
<protein>
    <recommendedName>
        <fullName evidence="4">CBS domain-containing protein</fullName>
    </recommendedName>
</protein>
<reference evidence="2 3" key="1">
    <citation type="submission" date="2022-01" db="EMBL/GenBank/DDBJ databases">
        <authorList>
            <person name="Xiong W."/>
            <person name="Schranz E."/>
        </authorList>
    </citation>
    <scope>NUCLEOTIDE SEQUENCE [LARGE SCALE GENOMIC DNA]</scope>
</reference>
<accession>A0AAU9N4Y6</accession>
<dbReference type="PANTHER" id="PTHR48108:SF26">
    <property type="entry name" value="CBS DOMAIN-CONTAINING PROTEIN DDB_G0289609"/>
    <property type="match status" value="1"/>
</dbReference>
<proteinExistence type="predicted"/>
<organism evidence="2 3">
    <name type="scientific">Lactuca virosa</name>
    <dbReference type="NCBI Taxonomy" id="75947"/>
    <lineage>
        <taxon>Eukaryota</taxon>
        <taxon>Viridiplantae</taxon>
        <taxon>Streptophyta</taxon>
        <taxon>Embryophyta</taxon>
        <taxon>Tracheophyta</taxon>
        <taxon>Spermatophyta</taxon>
        <taxon>Magnoliopsida</taxon>
        <taxon>eudicotyledons</taxon>
        <taxon>Gunneridae</taxon>
        <taxon>Pentapetalae</taxon>
        <taxon>asterids</taxon>
        <taxon>campanulids</taxon>
        <taxon>Asterales</taxon>
        <taxon>Asteraceae</taxon>
        <taxon>Cichorioideae</taxon>
        <taxon>Cichorieae</taxon>
        <taxon>Lactucinae</taxon>
        <taxon>Lactuca</taxon>
    </lineage>
</organism>
<dbReference type="InterPro" id="IPR051462">
    <property type="entry name" value="CBS_domain-containing"/>
</dbReference>
<dbReference type="PANTHER" id="PTHR48108">
    <property type="entry name" value="CBS DOMAIN-CONTAINING PROTEIN CBSX2, CHLOROPLASTIC"/>
    <property type="match status" value="1"/>
</dbReference>
<evidence type="ECO:0000256" key="1">
    <source>
        <dbReference type="ARBA" id="ARBA00022737"/>
    </source>
</evidence>